<organism evidence="1 2">
    <name type="scientific">Chelydra serpentina</name>
    <name type="common">Snapping turtle</name>
    <name type="synonym">Testudo serpentina</name>
    <dbReference type="NCBI Taxonomy" id="8475"/>
    <lineage>
        <taxon>Eukaryota</taxon>
        <taxon>Metazoa</taxon>
        <taxon>Chordata</taxon>
        <taxon>Craniata</taxon>
        <taxon>Vertebrata</taxon>
        <taxon>Euteleostomi</taxon>
        <taxon>Archelosauria</taxon>
        <taxon>Testudinata</taxon>
        <taxon>Testudines</taxon>
        <taxon>Cryptodira</taxon>
        <taxon>Durocryptodira</taxon>
        <taxon>Americhelydia</taxon>
        <taxon>Chelydroidea</taxon>
        <taxon>Chelydridae</taxon>
        <taxon>Chelydra</taxon>
    </lineage>
</organism>
<feature type="non-terminal residue" evidence="1">
    <location>
        <position position="1"/>
    </location>
</feature>
<proteinExistence type="predicted"/>
<name>A0A8T1RWC2_CHESE</name>
<accession>A0A8T1RWC2</accession>
<dbReference type="AlphaFoldDB" id="A0A8T1RWC2"/>
<evidence type="ECO:0000313" key="1">
    <source>
        <dbReference type="EMBL" id="KAG6921036.1"/>
    </source>
</evidence>
<gene>
    <name evidence="1" type="ORF">G0U57_010926</name>
</gene>
<dbReference type="Proteomes" id="UP000765507">
    <property type="component" value="Unassembled WGS sequence"/>
</dbReference>
<feature type="non-terminal residue" evidence="1">
    <location>
        <position position="62"/>
    </location>
</feature>
<protein>
    <submittedName>
        <fullName evidence="1">Uncharacterized protein</fullName>
    </submittedName>
</protein>
<dbReference type="EMBL" id="JAHGAV010002923">
    <property type="protein sequence ID" value="KAG6921036.1"/>
    <property type="molecule type" value="Genomic_DNA"/>
</dbReference>
<reference evidence="1 2" key="1">
    <citation type="journal article" date="2020" name="G3 (Bethesda)">
        <title>Draft Genome of the Common Snapping Turtle, Chelydra serpentina, a Model for Phenotypic Plasticity in Reptiles.</title>
        <authorList>
            <person name="Das D."/>
            <person name="Singh S.K."/>
            <person name="Bierstedt J."/>
            <person name="Erickson A."/>
            <person name="Galli G.L.J."/>
            <person name="Crossley D.A. 2nd"/>
            <person name="Rhen T."/>
        </authorList>
    </citation>
    <scope>NUCLEOTIDE SEQUENCE [LARGE SCALE GENOMIC DNA]</scope>
    <source>
        <strain evidence="1">KW</strain>
    </source>
</reference>
<sequence>SGYRITSTFCSRSSHTPRGKEMAAMELAQESVGIPTREPPAGSRDSPISYIKLWLVGAGDLR</sequence>
<comment type="caution">
    <text evidence="1">The sequence shown here is derived from an EMBL/GenBank/DDBJ whole genome shotgun (WGS) entry which is preliminary data.</text>
</comment>
<evidence type="ECO:0000313" key="2">
    <source>
        <dbReference type="Proteomes" id="UP000765507"/>
    </source>
</evidence>
<keyword evidence="2" id="KW-1185">Reference proteome</keyword>